<dbReference type="AlphaFoldDB" id="A0AAE3YLS4"/>
<accession>A0AAE3YLS4</accession>
<evidence type="ECO:0000256" key="1">
    <source>
        <dbReference type="SAM" id="MobiDB-lite"/>
    </source>
</evidence>
<evidence type="ECO:0000313" key="3">
    <source>
        <dbReference type="Proteomes" id="UP001183643"/>
    </source>
</evidence>
<proteinExistence type="predicted"/>
<gene>
    <name evidence="2" type="ORF">J2S41_002921</name>
</gene>
<keyword evidence="3" id="KW-1185">Reference proteome</keyword>
<dbReference type="EMBL" id="JAVDYB010000001">
    <property type="protein sequence ID" value="MDR7276143.1"/>
    <property type="molecule type" value="Genomic_DNA"/>
</dbReference>
<reference evidence="2" key="1">
    <citation type="submission" date="2023-07" db="EMBL/GenBank/DDBJ databases">
        <title>Sequencing the genomes of 1000 actinobacteria strains.</title>
        <authorList>
            <person name="Klenk H.-P."/>
        </authorList>
    </citation>
    <scope>NUCLEOTIDE SEQUENCE</scope>
    <source>
        <strain evidence="2">DSM 44707</strain>
    </source>
</reference>
<sequence length="63" mass="6516">MTLARHHNAPSIDHLTAPPPPAPPHPLTADLGRIQAIGDRTTGIRPRSARQRGAAAGRGRGAG</sequence>
<feature type="compositionally biased region" description="Pro residues" evidence="1">
    <location>
        <begin position="17"/>
        <end position="26"/>
    </location>
</feature>
<comment type="caution">
    <text evidence="2">The sequence shown here is derived from an EMBL/GenBank/DDBJ whole genome shotgun (WGS) entry which is preliminary data.</text>
</comment>
<organism evidence="2 3">
    <name type="scientific">Catenuloplanes atrovinosus</name>
    <dbReference type="NCBI Taxonomy" id="137266"/>
    <lineage>
        <taxon>Bacteria</taxon>
        <taxon>Bacillati</taxon>
        <taxon>Actinomycetota</taxon>
        <taxon>Actinomycetes</taxon>
        <taxon>Micromonosporales</taxon>
        <taxon>Micromonosporaceae</taxon>
        <taxon>Catenuloplanes</taxon>
    </lineage>
</organism>
<dbReference type="Proteomes" id="UP001183643">
    <property type="component" value="Unassembled WGS sequence"/>
</dbReference>
<evidence type="ECO:0000313" key="2">
    <source>
        <dbReference type="EMBL" id="MDR7276143.1"/>
    </source>
</evidence>
<feature type="region of interest" description="Disordered" evidence="1">
    <location>
        <begin position="1"/>
        <end position="63"/>
    </location>
</feature>
<protein>
    <submittedName>
        <fullName evidence="2">Uncharacterized protein</fullName>
    </submittedName>
</protein>
<name>A0AAE3YLS4_9ACTN</name>